<organism evidence="10 11">
    <name type="scientific">Yarrowia lipolytica</name>
    <name type="common">Candida lipolytica</name>
    <dbReference type="NCBI Taxonomy" id="4952"/>
    <lineage>
        <taxon>Eukaryota</taxon>
        <taxon>Fungi</taxon>
        <taxon>Dikarya</taxon>
        <taxon>Ascomycota</taxon>
        <taxon>Saccharomycotina</taxon>
        <taxon>Dipodascomycetes</taxon>
        <taxon>Dipodascales</taxon>
        <taxon>Dipodascales incertae sedis</taxon>
        <taxon>Yarrowia</taxon>
    </lineage>
</organism>
<dbReference type="RefSeq" id="XP_504962.1">
    <property type="nucleotide sequence ID" value="XM_504962.3"/>
</dbReference>
<dbReference type="GO" id="GO:0022857">
    <property type="term" value="F:transmembrane transporter activity"/>
    <property type="evidence" value="ECO:0007669"/>
    <property type="project" value="InterPro"/>
</dbReference>
<evidence type="ECO:0000313" key="11">
    <source>
        <dbReference type="Proteomes" id="UP000182444"/>
    </source>
</evidence>
<feature type="transmembrane region" description="Helical" evidence="8">
    <location>
        <begin position="336"/>
        <end position="358"/>
    </location>
</feature>
<dbReference type="CDD" id="cd17323">
    <property type="entry name" value="MFS_Tpo1_MDR_like"/>
    <property type="match status" value="1"/>
</dbReference>
<dbReference type="Gene3D" id="1.20.1250.20">
    <property type="entry name" value="MFS general substrate transporter like domains"/>
    <property type="match status" value="1"/>
</dbReference>
<dbReference type="PANTHER" id="PTHR23502:SF51">
    <property type="entry name" value="QUINIDINE RESISTANCE PROTEIN 1-RELATED"/>
    <property type="match status" value="1"/>
</dbReference>
<evidence type="ECO:0000256" key="8">
    <source>
        <dbReference type="SAM" id="Phobius"/>
    </source>
</evidence>
<dbReference type="GO" id="GO:0005886">
    <property type="term" value="C:plasma membrane"/>
    <property type="evidence" value="ECO:0007669"/>
    <property type="project" value="TreeGrafter"/>
</dbReference>
<feature type="transmembrane region" description="Helical" evidence="8">
    <location>
        <begin position="187"/>
        <end position="208"/>
    </location>
</feature>
<evidence type="ECO:0000256" key="4">
    <source>
        <dbReference type="ARBA" id="ARBA00022989"/>
    </source>
</evidence>
<feature type="region of interest" description="Disordered" evidence="7">
    <location>
        <begin position="1"/>
        <end position="77"/>
    </location>
</feature>
<dbReference type="VEuPathDB" id="FungiDB:YALI1_F05509g"/>
<dbReference type="AlphaFoldDB" id="A0A1D8NLV0"/>
<feature type="transmembrane region" description="Helical" evidence="8">
    <location>
        <begin position="220"/>
        <end position="239"/>
    </location>
</feature>
<feature type="transmembrane region" description="Helical" evidence="8">
    <location>
        <begin position="94"/>
        <end position="115"/>
    </location>
</feature>
<feature type="transmembrane region" description="Helical" evidence="8">
    <location>
        <begin position="448"/>
        <end position="467"/>
    </location>
</feature>
<comment type="subcellular location">
    <subcellularLocation>
        <location evidence="1">Membrane</location>
        <topology evidence="1">Multi-pass membrane protein</topology>
    </subcellularLocation>
</comment>
<comment type="similarity">
    <text evidence="6">Belongs to the major facilitator superfamily. CAR1 family.</text>
</comment>
<feature type="transmembrane region" description="Helical" evidence="8">
    <location>
        <begin position="251"/>
        <end position="270"/>
    </location>
</feature>
<keyword evidence="2" id="KW-0813">Transport</keyword>
<feature type="domain" description="Major facilitator superfamily (MFS) profile" evidence="9">
    <location>
        <begin position="96"/>
        <end position="565"/>
    </location>
</feature>
<feature type="transmembrane region" description="Helical" evidence="8">
    <location>
        <begin position="536"/>
        <end position="560"/>
    </location>
</feature>
<evidence type="ECO:0000256" key="5">
    <source>
        <dbReference type="ARBA" id="ARBA00023136"/>
    </source>
</evidence>
<evidence type="ECO:0000256" key="7">
    <source>
        <dbReference type="SAM" id="MobiDB-lite"/>
    </source>
</evidence>
<dbReference type="InterPro" id="IPR011701">
    <property type="entry name" value="MFS"/>
</dbReference>
<dbReference type="InterPro" id="IPR036259">
    <property type="entry name" value="MFS_trans_sf"/>
</dbReference>
<protein>
    <recommendedName>
        <fullName evidence="9">Major facilitator superfamily (MFS) profile domain-containing protein</fullName>
    </recommendedName>
</protein>
<dbReference type="PROSITE" id="PS50850">
    <property type="entry name" value="MFS"/>
    <property type="match status" value="1"/>
</dbReference>
<evidence type="ECO:0000256" key="1">
    <source>
        <dbReference type="ARBA" id="ARBA00004141"/>
    </source>
</evidence>
<feature type="compositionally biased region" description="Basic and acidic residues" evidence="7">
    <location>
        <begin position="1"/>
        <end position="60"/>
    </location>
</feature>
<dbReference type="VEuPathDB" id="FungiDB:YALI0_F03751g"/>
<feature type="transmembrane region" description="Helical" evidence="8">
    <location>
        <begin position="162"/>
        <end position="181"/>
    </location>
</feature>
<dbReference type="Pfam" id="PF07690">
    <property type="entry name" value="MFS_1"/>
    <property type="match status" value="1"/>
</dbReference>
<feature type="transmembrane region" description="Helical" evidence="8">
    <location>
        <begin position="508"/>
        <end position="530"/>
    </location>
</feature>
<feature type="transmembrane region" description="Helical" evidence="8">
    <location>
        <begin position="131"/>
        <end position="150"/>
    </location>
</feature>
<dbReference type="PANTHER" id="PTHR23502">
    <property type="entry name" value="MAJOR FACILITATOR SUPERFAMILY"/>
    <property type="match status" value="1"/>
</dbReference>
<dbReference type="GeneID" id="2907728"/>
<dbReference type="KEGG" id="yli:2907728"/>
<evidence type="ECO:0000259" key="9">
    <source>
        <dbReference type="PROSITE" id="PS50850"/>
    </source>
</evidence>
<dbReference type="OMA" id="NWNYRRR"/>
<keyword evidence="3 8" id="KW-0812">Transmembrane</keyword>
<evidence type="ECO:0000256" key="2">
    <source>
        <dbReference type="ARBA" id="ARBA00022448"/>
    </source>
</evidence>
<sequence length="576" mass="63539">MNHLSDLEKGLEDGLQLDKDPLVEMVDEENHKQEEEIPEKSYGKSYDKSCDHDPQEDYSHHKLASKSQSPDPDSISNHSTVAPPYTIFDGSDTFILISVACAAAFFSSLSSPIYLPAMPILEKKMHVSTELINLTVVVYNLFQGLGPVVWGALADGYGRRPVYFGCLIVYIGACVGLALVNSYGVMMFLRCLQAAGIAATVSLGAGVVGDITTRTNRGKIMGIFQGWALLGGGFGPLIGGGLTEGLGWRSIFWFLVIASSCTLLAVYLLLSETRRSFVGNGTIYPEYWIHRSPWMRVSPRLRKRIHKDGGGDMDTLQPRTKPQYLSFLLILKEPDVLLILFAASLHYAAWFMLTTALASSLADVYHFNSLQIGLGFISNGMGSIVGSFVSGIMMNFYYRKKLEKYRQECLGKWRQEEVVKRGLQDESEVDDSTFELDESKFDIHGARLTLCLPMSAILAVGIIVYGWTIEYEVQYVCPLVFTFFVSFGAISYLNFASTLLVDIYPEKAASAMSCVNFVRCIIAAGMIAAVDRMIQSLGQGGCFTLIGGICLLSNGCTMAVHRWGPRWVAKRNAKKA</sequence>
<keyword evidence="5 8" id="KW-0472">Membrane</keyword>
<name>A0A1D8NLV0_YARLL</name>
<proteinExistence type="inferred from homology"/>
<reference evidence="10 11" key="1">
    <citation type="journal article" date="2016" name="PLoS ONE">
        <title>Sequence Assembly of Yarrowia lipolytica Strain W29/CLIB89 Shows Transposable Element Diversity.</title>
        <authorList>
            <person name="Magnan C."/>
            <person name="Yu J."/>
            <person name="Chang I."/>
            <person name="Jahn E."/>
            <person name="Kanomata Y."/>
            <person name="Wu J."/>
            <person name="Zeller M."/>
            <person name="Oakes M."/>
            <person name="Baldi P."/>
            <person name="Sandmeyer S."/>
        </authorList>
    </citation>
    <scope>NUCLEOTIDE SEQUENCE [LARGE SCALE GENOMIC DNA]</scope>
    <source>
        <strain evidence="11">CLIB89(W29)</strain>
    </source>
</reference>
<feature type="transmembrane region" description="Helical" evidence="8">
    <location>
        <begin position="473"/>
        <end position="496"/>
    </location>
</feature>
<dbReference type="SUPFAM" id="SSF103473">
    <property type="entry name" value="MFS general substrate transporter"/>
    <property type="match status" value="1"/>
</dbReference>
<dbReference type="InterPro" id="IPR020846">
    <property type="entry name" value="MFS_dom"/>
</dbReference>
<evidence type="ECO:0000313" key="10">
    <source>
        <dbReference type="EMBL" id="AOW06611.1"/>
    </source>
</evidence>
<evidence type="ECO:0000256" key="3">
    <source>
        <dbReference type="ARBA" id="ARBA00022692"/>
    </source>
</evidence>
<keyword evidence="4 8" id="KW-1133">Transmembrane helix</keyword>
<dbReference type="EMBL" id="CP017558">
    <property type="protein sequence ID" value="AOW06611.1"/>
    <property type="molecule type" value="Genomic_DNA"/>
</dbReference>
<gene>
    <name evidence="10" type="ORF">YALI1_F05509g</name>
</gene>
<feature type="transmembrane region" description="Helical" evidence="8">
    <location>
        <begin position="370"/>
        <end position="398"/>
    </location>
</feature>
<accession>A0A1D8NLV0</accession>
<dbReference type="OrthoDB" id="440553at2759"/>
<feature type="compositionally biased region" description="Polar residues" evidence="7">
    <location>
        <begin position="65"/>
        <end position="77"/>
    </location>
</feature>
<dbReference type="eggNOG" id="KOG0255">
    <property type="taxonomic scope" value="Eukaryota"/>
</dbReference>
<dbReference type="Proteomes" id="UP000182444">
    <property type="component" value="Chromosome 1F"/>
</dbReference>
<evidence type="ECO:0000256" key="6">
    <source>
        <dbReference type="ARBA" id="ARBA00038347"/>
    </source>
</evidence>
<dbReference type="FunFam" id="1.20.1720.10:FF:000009">
    <property type="entry name" value="MFS multidrug transporter"/>
    <property type="match status" value="1"/>
</dbReference>